<organism evidence="1 2">
    <name type="scientific">Panagrolaimus sp. JU765</name>
    <dbReference type="NCBI Taxonomy" id="591449"/>
    <lineage>
        <taxon>Eukaryota</taxon>
        <taxon>Metazoa</taxon>
        <taxon>Ecdysozoa</taxon>
        <taxon>Nematoda</taxon>
        <taxon>Chromadorea</taxon>
        <taxon>Rhabditida</taxon>
        <taxon>Tylenchina</taxon>
        <taxon>Panagrolaimomorpha</taxon>
        <taxon>Panagrolaimoidea</taxon>
        <taxon>Panagrolaimidae</taxon>
        <taxon>Panagrolaimus</taxon>
    </lineage>
</organism>
<evidence type="ECO:0000313" key="2">
    <source>
        <dbReference type="WBParaSite" id="JU765_v2.g10665.t1"/>
    </source>
</evidence>
<accession>A0AC34PWN3</accession>
<proteinExistence type="predicted"/>
<reference evidence="2" key="1">
    <citation type="submission" date="2022-11" db="UniProtKB">
        <authorList>
            <consortium name="WormBaseParasite"/>
        </authorList>
    </citation>
    <scope>IDENTIFICATION</scope>
</reference>
<protein>
    <submittedName>
        <fullName evidence="2">Small ribosomal subunit protein mS26</fullName>
    </submittedName>
</protein>
<dbReference type="Proteomes" id="UP000887576">
    <property type="component" value="Unplaced"/>
</dbReference>
<name>A0AC34PWN3_9BILA</name>
<evidence type="ECO:0000313" key="1">
    <source>
        <dbReference type="Proteomes" id="UP000887576"/>
    </source>
</evidence>
<sequence length="248" mass="28413">MSLIHKCTSITSTCHIKLSGSFPVQSTVRHLGRRPPKPGKPPILPPAKKVLYHVVHKPWEKPEDIKELLWRRHIYNSAVTSLRSLFKREIEAKEAAGLGIEALKAREKEELDALLLENEKFNQERTKLRESQEKATFEQMKAEFLETIQQKLETKEAVAKKSSEEVKLIIEESTSFVTMDNLDEKLKQALENPTVFDYCIDLKGQKFYDPIPMKYVEGTPTRQKGRAFDRSLVPPRNVAQQEAQSSTA</sequence>
<dbReference type="WBParaSite" id="JU765_v2.g10665.t1">
    <property type="protein sequence ID" value="JU765_v2.g10665.t1"/>
    <property type="gene ID" value="JU765_v2.g10665"/>
</dbReference>